<proteinExistence type="inferred from homology"/>
<comment type="similarity">
    <text evidence="6">Belongs to the CFAP45 family.</text>
</comment>
<reference evidence="10" key="1">
    <citation type="submission" date="2016-01" db="EMBL/GenBank/DDBJ databases">
        <title>Reference transcriptome for the parasite Schistocephalus solidus: insights into the molecular evolution of parasitism.</title>
        <authorList>
            <person name="Hebert F.O."/>
            <person name="Grambauer S."/>
            <person name="Barber I."/>
            <person name="Landry C.R."/>
            <person name="Aubin-Horth N."/>
        </authorList>
    </citation>
    <scope>NUCLEOTIDE SEQUENCE</scope>
</reference>
<keyword evidence="5" id="KW-0966">Cell projection</keyword>
<evidence type="ECO:0000256" key="8">
    <source>
        <dbReference type="SAM" id="Coils"/>
    </source>
</evidence>
<evidence type="ECO:0000256" key="1">
    <source>
        <dbReference type="ARBA" id="ARBA00004230"/>
    </source>
</evidence>
<evidence type="ECO:0000259" key="9">
    <source>
        <dbReference type="Pfam" id="PF13868"/>
    </source>
</evidence>
<evidence type="ECO:0000256" key="7">
    <source>
        <dbReference type="ARBA" id="ARBA00034142"/>
    </source>
</evidence>
<organism evidence="10">
    <name type="scientific">Schistocephalus solidus</name>
    <name type="common">Tapeworm</name>
    <dbReference type="NCBI Taxonomy" id="70667"/>
    <lineage>
        <taxon>Eukaryota</taxon>
        <taxon>Metazoa</taxon>
        <taxon>Spiralia</taxon>
        <taxon>Lophotrochozoa</taxon>
        <taxon>Platyhelminthes</taxon>
        <taxon>Cestoda</taxon>
        <taxon>Eucestoda</taxon>
        <taxon>Diphyllobothriidea</taxon>
        <taxon>Diphyllobothriidae</taxon>
        <taxon>Schistocephalus</taxon>
    </lineage>
</organism>
<feature type="domain" description="Trichohyalin-plectin-homology" evidence="9">
    <location>
        <begin position="196"/>
        <end position="543"/>
    </location>
</feature>
<sequence>MPQSIKSVSNADGASICSKRSKCSTYRKLNDCSRVDENLFGEPEKLKMLLKTDHYPRVDGKGEDVQINIYRHGGLLSCPPKFVHGKPEKLKVYANDYVRELVVPEDKIKEKTILLPANEFKRIKDKAKFLTPEQIKEAEKEEKALKEKQMMESADRKFEMKKLDIARRVNERLNDLEEEAKQKAQYLLTKAMEQRQEEEDEIKMLNEQIMNAKIQAIRDAQVLEKIQIEKEINEENQRLDNMMEMERQKGIKMQEEIDRRKREEEMLGACEIMKQINQNEQDRLLQLERMEQENAEARRKMAADMLEELDRRAKKRAEQDRLREELNRSNQQMIEMRLKEKEQDRLFDLKILKEQQEKAAREAAYEAEQERIRLEKEMEIARLRSLQEKASDEAAERDALRAKRAQEEAERQFRRKELEAARKLAAEKEEMNRERLTQAENKKRLLAMEVSRERAEFERILRAQKEMIKKDKREAELRKQNQINFCNEIKRQICEMEQQRIAERNAFFEEGVRMEEEARLRRLRLQDAKNRKMDELRKAGIPEKYLLQVERKCGFKA</sequence>
<evidence type="ECO:0000256" key="2">
    <source>
        <dbReference type="ARBA" id="ARBA00022846"/>
    </source>
</evidence>
<dbReference type="EMBL" id="GEEE01010830">
    <property type="protein sequence ID" value="JAP52395.1"/>
    <property type="molecule type" value="Transcribed_RNA"/>
</dbReference>
<dbReference type="PANTHER" id="PTHR15504">
    <property type="entry name" value="NASOPHARYNGEAL EPITHELIUM SPECIFIC PROTEIN 1"/>
    <property type="match status" value="1"/>
</dbReference>
<protein>
    <recommendedName>
        <fullName evidence="7">Cilia- and flagella-associated protein 45</fullName>
    </recommendedName>
</protein>
<dbReference type="InterPro" id="IPR043597">
    <property type="entry name" value="TPH_dom"/>
</dbReference>
<dbReference type="AlphaFoldDB" id="A0A0X3PKC7"/>
<gene>
    <name evidence="10" type="primary">CFA45</name>
    <name evidence="10" type="ORF">TR107036</name>
</gene>
<dbReference type="InterPro" id="IPR033253">
    <property type="entry name" value="CFAP45"/>
</dbReference>
<accession>A0A0X3PKC7</accession>
<evidence type="ECO:0000256" key="6">
    <source>
        <dbReference type="ARBA" id="ARBA00034116"/>
    </source>
</evidence>
<name>A0A0X3PKC7_SCHSO</name>
<feature type="coiled-coil region" evidence="8">
    <location>
        <begin position="135"/>
        <end position="456"/>
    </location>
</feature>
<dbReference type="GO" id="GO:0031514">
    <property type="term" value="C:motile cilium"/>
    <property type="evidence" value="ECO:0007669"/>
    <property type="project" value="UniProtKB-SubCell"/>
</dbReference>
<evidence type="ECO:0000256" key="3">
    <source>
        <dbReference type="ARBA" id="ARBA00023054"/>
    </source>
</evidence>
<comment type="subcellular location">
    <subcellularLocation>
        <location evidence="1">Cell projection</location>
        <location evidence="1">Cilium</location>
        <location evidence="1">Flagellum</location>
    </subcellularLocation>
</comment>
<keyword evidence="4" id="KW-0969">Cilium</keyword>
<keyword evidence="2" id="KW-0282">Flagellum</keyword>
<keyword evidence="3 8" id="KW-0175">Coiled coil</keyword>
<evidence type="ECO:0000256" key="5">
    <source>
        <dbReference type="ARBA" id="ARBA00023273"/>
    </source>
</evidence>
<evidence type="ECO:0000313" key="10">
    <source>
        <dbReference type="EMBL" id="JAP52395.1"/>
    </source>
</evidence>
<dbReference type="Pfam" id="PF13868">
    <property type="entry name" value="TPH"/>
    <property type="match status" value="1"/>
</dbReference>
<evidence type="ECO:0000256" key="4">
    <source>
        <dbReference type="ARBA" id="ARBA00023069"/>
    </source>
</evidence>
<dbReference type="PANTHER" id="PTHR15504:SF0">
    <property type="entry name" value="CILIA- AND FLAGELLA-ASSOCIATED PROTEIN 45"/>
    <property type="match status" value="1"/>
</dbReference>